<evidence type="ECO:0008006" key="4">
    <source>
        <dbReference type="Google" id="ProtNLM"/>
    </source>
</evidence>
<accession>A0ABV3QYQ7</accession>
<reference evidence="2 3" key="1">
    <citation type="submission" date="2024-06" db="EMBL/GenBank/DDBJ databases">
        <authorList>
            <person name="Tuo L."/>
        </authorList>
    </citation>
    <scope>NUCLEOTIDE SEQUENCE [LARGE SCALE GENOMIC DNA]</scope>
    <source>
        <strain evidence="2 3">ZMM04-5</strain>
    </source>
</reference>
<dbReference type="Proteomes" id="UP001556196">
    <property type="component" value="Unassembled WGS sequence"/>
</dbReference>
<gene>
    <name evidence="2" type="ORF">ABUE31_08825</name>
</gene>
<feature type="signal peptide" evidence="1">
    <location>
        <begin position="1"/>
        <end position="26"/>
    </location>
</feature>
<name>A0ABV3QYQ7_9HYPH</name>
<dbReference type="RefSeq" id="WP_367723159.1">
    <property type="nucleotide sequence ID" value="NZ_JBFOCI010000002.1"/>
</dbReference>
<evidence type="ECO:0000256" key="1">
    <source>
        <dbReference type="SAM" id="SignalP"/>
    </source>
</evidence>
<dbReference type="Gene3D" id="2.60.120.200">
    <property type="match status" value="1"/>
</dbReference>
<protein>
    <recommendedName>
        <fullName evidence="4">Polysaccharide lyase</fullName>
    </recommendedName>
</protein>
<keyword evidence="1" id="KW-0732">Signal</keyword>
<sequence length="265" mass="29841">MRSGTILRCVTACAALWALLPSIASASPLPTGFAEASFQGRSPEHDNGVVSFTLMNGDCSKKDYGDGRGESDCKNGNLRSQIHTSSKQKLGGAYEYSMEIWIDPSFTYSAYGQPRSPLLIAEWQRINAVKNHMYELHLDTMRGVQFEDKNCFKPEAFGEWRRFTMVVKWSKGSDGLLRVTCDDQIVYELAAQQTAIPPRCGERVKLQCDPKRQNLRRPISWQVGPKLGGFGTEYRKHGLDSPFRTFPGSGLRMKVRNLYYGPVRK</sequence>
<proteinExistence type="predicted"/>
<evidence type="ECO:0000313" key="2">
    <source>
        <dbReference type="EMBL" id="MEW9806083.1"/>
    </source>
</evidence>
<feature type="chain" id="PRO_5045060496" description="Polysaccharide lyase" evidence="1">
    <location>
        <begin position="27"/>
        <end position="265"/>
    </location>
</feature>
<keyword evidence="3" id="KW-1185">Reference proteome</keyword>
<evidence type="ECO:0000313" key="3">
    <source>
        <dbReference type="Proteomes" id="UP001556196"/>
    </source>
</evidence>
<organism evidence="2 3">
    <name type="scientific">Mesorhizobium marinum</name>
    <dbReference type="NCBI Taxonomy" id="3228790"/>
    <lineage>
        <taxon>Bacteria</taxon>
        <taxon>Pseudomonadati</taxon>
        <taxon>Pseudomonadota</taxon>
        <taxon>Alphaproteobacteria</taxon>
        <taxon>Hyphomicrobiales</taxon>
        <taxon>Phyllobacteriaceae</taxon>
        <taxon>Mesorhizobium</taxon>
    </lineage>
</organism>
<dbReference type="EMBL" id="JBFOCI010000002">
    <property type="protein sequence ID" value="MEW9806083.1"/>
    <property type="molecule type" value="Genomic_DNA"/>
</dbReference>
<comment type="caution">
    <text evidence="2">The sequence shown here is derived from an EMBL/GenBank/DDBJ whole genome shotgun (WGS) entry which is preliminary data.</text>
</comment>